<keyword evidence="10" id="KW-1185">Reference proteome</keyword>
<name>A0ABN2RF35_9ACTN</name>
<keyword evidence="4" id="KW-0133">Cell shape</keyword>
<feature type="domain" description="Peptidase S11 D-alanyl-D-alanine carboxypeptidase A N-terminal" evidence="8">
    <location>
        <begin position="28"/>
        <end position="235"/>
    </location>
</feature>
<accession>A0ABN2RF35</accession>
<gene>
    <name evidence="9" type="ORF">GCM10009838_28180</name>
</gene>
<evidence type="ECO:0000313" key="10">
    <source>
        <dbReference type="Proteomes" id="UP001499854"/>
    </source>
</evidence>
<evidence type="ECO:0000256" key="5">
    <source>
        <dbReference type="ARBA" id="ARBA00022984"/>
    </source>
</evidence>
<evidence type="ECO:0000256" key="4">
    <source>
        <dbReference type="ARBA" id="ARBA00022960"/>
    </source>
</evidence>
<dbReference type="SUPFAM" id="SSF56601">
    <property type="entry name" value="beta-lactamase/transpeptidase-like"/>
    <property type="match status" value="1"/>
</dbReference>
<evidence type="ECO:0000256" key="3">
    <source>
        <dbReference type="ARBA" id="ARBA00022801"/>
    </source>
</evidence>
<evidence type="ECO:0000256" key="7">
    <source>
        <dbReference type="RuleBase" id="RU004016"/>
    </source>
</evidence>
<evidence type="ECO:0000256" key="1">
    <source>
        <dbReference type="ARBA" id="ARBA00007164"/>
    </source>
</evidence>
<dbReference type="InterPro" id="IPR001967">
    <property type="entry name" value="Peptidase_S11_N"/>
</dbReference>
<dbReference type="EMBL" id="BAAAQM010000013">
    <property type="protein sequence ID" value="GAA1968107.1"/>
    <property type="molecule type" value="Genomic_DNA"/>
</dbReference>
<protein>
    <recommendedName>
        <fullName evidence="8">Peptidase S11 D-alanyl-D-alanine carboxypeptidase A N-terminal domain-containing protein</fullName>
    </recommendedName>
</protein>
<dbReference type="Pfam" id="PF00768">
    <property type="entry name" value="Peptidase_S11"/>
    <property type="match status" value="1"/>
</dbReference>
<dbReference type="PANTHER" id="PTHR21581">
    <property type="entry name" value="D-ALANYL-D-ALANINE CARBOXYPEPTIDASE"/>
    <property type="match status" value="1"/>
</dbReference>
<dbReference type="PANTHER" id="PTHR21581:SF33">
    <property type="entry name" value="D-ALANYL-D-ALANINE CARBOXYPEPTIDASE DACB"/>
    <property type="match status" value="1"/>
</dbReference>
<keyword evidence="5" id="KW-0573">Peptidoglycan synthesis</keyword>
<keyword evidence="2" id="KW-0732">Signal</keyword>
<evidence type="ECO:0000313" key="9">
    <source>
        <dbReference type="EMBL" id="GAA1968107.1"/>
    </source>
</evidence>
<comment type="similarity">
    <text evidence="1 7">Belongs to the peptidase S11 family.</text>
</comment>
<reference evidence="9 10" key="1">
    <citation type="journal article" date="2019" name="Int. J. Syst. Evol. Microbiol.">
        <title>The Global Catalogue of Microorganisms (GCM) 10K type strain sequencing project: providing services to taxonomists for standard genome sequencing and annotation.</title>
        <authorList>
            <consortium name="The Broad Institute Genomics Platform"/>
            <consortium name="The Broad Institute Genome Sequencing Center for Infectious Disease"/>
            <person name="Wu L."/>
            <person name="Ma J."/>
        </authorList>
    </citation>
    <scope>NUCLEOTIDE SEQUENCE [LARGE SCALE GENOMIC DNA]</scope>
    <source>
        <strain evidence="9 10">JCM 16013</strain>
    </source>
</reference>
<evidence type="ECO:0000256" key="2">
    <source>
        <dbReference type="ARBA" id="ARBA00022729"/>
    </source>
</evidence>
<organism evidence="9 10">
    <name type="scientific">Catenulispora subtropica</name>
    <dbReference type="NCBI Taxonomy" id="450798"/>
    <lineage>
        <taxon>Bacteria</taxon>
        <taxon>Bacillati</taxon>
        <taxon>Actinomycetota</taxon>
        <taxon>Actinomycetes</taxon>
        <taxon>Catenulisporales</taxon>
        <taxon>Catenulisporaceae</taxon>
        <taxon>Catenulispora</taxon>
    </lineage>
</organism>
<sequence>MSGTVWPASGQAAFLLAGQSQIQAGPNQHAAPIASVAKVMTAYLVLGDHPLEPGQDGPTITLTAADVADTARRIERQESYVPVAAGERLTERQALQALLLPSANNIAVVLARWDAGSVDQFVTRMNATAHALGMARSHYTDPSGFDEATVSTAADQVRLVDRAMSLPAFADIVALPSAALPVAGTVRNTDTLLGHDGFVGVKTGSDSAAGGCFAFRAVRSVGGEQTTITGVVLGQPGQDLIAAGLGAADAMVGRIADH</sequence>
<comment type="caution">
    <text evidence="9">The sequence shown here is derived from an EMBL/GenBank/DDBJ whole genome shotgun (WGS) entry which is preliminary data.</text>
</comment>
<proteinExistence type="inferred from homology"/>
<keyword evidence="6" id="KW-0961">Cell wall biogenesis/degradation</keyword>
<keyword evidence="3" id="KW-0378">Hydrolase</keyword>
<evidence type="ECO:0000256" key="6">
    <source>
        <dbReference type="ARBA" id="ARBA00023316"/>
    </source>
</evidence>
<dbReference type="Gene3D" id="3.40.710.10">
    <property type="entry name" value="DD-peptidase/beta-lactamase superfamily"/>
    <property type="match status" value="1"/>
</dbReference>
<dbReference type="RefSeq" id="WP_344657430.1">
    <property type="nucleotide sequence ID" value="NZ_BAAAQM010000013.1"/>
</dbReference>
<dbReference type="InterPro" id="IPR018044">
    <property type="entry name" value="Peptidase_S11"/>
</dbReference>
<dbReference type="Proteomes" id="UP001499854">
    <property type="component" value="Unassembled WGS sequence"/>
</dbReference>
<evidence type="ECO:0000259" key="8">
    <source>
        <dbReference type="Pfam" id="PF00768"/>
    </source>
</evidence>
<dbReference type="InterPro" id="IPR012338">
    <property type="entry name" value="Beta-lactam/transpept-like"/>
</dbReference>
<dbReference type="PRINTS" id="PR00725">
    <property type="entry name" value="DADACBPTASE1"/>
</dbReference>